<accession>A0A2P2NEW6</accession>
<dbReference type="AlphaFoldDB" id="A0A2P2NEW6"/>
<proteinExistence type="predicted"/>
<dbReference type="EMBL" id="GGEC01060551">
    <property type="protein sequence ID" value="MBX41035.1"/>
    <property type="molecule type" value="Transcribed_RNA"/>
</dbReference>
<organism evidence="1">
    <name type="scientific">Rhizophora mucronata</name>
    <name type="common">Asiatic mangrove</name>
    <dbReference type="NCBI Taxonomy" id="61149"/>
    <lineage>
        <taxon>Eukaryota</taxon>
        <taxon>Viridiplantae</taxon>
        <taxon>Streptophyta</taxon>
        <taxon>Embryophyta</taxon>
        <taxon>Tracheophyta</taxon>
        <taxon>Spermatophyta</taxon>
        <taxon>Magnoliopsida</taxon>
        <taxon>eudicotyledons</taxon>
        <taxon>Gunneridae</taxon>
        <taxon>Pentapetalae</taxon>
        <taxon>rosids</taxon>
        <taxon>fabids</taxon>
        <taxon>Malpighiales</taxon>
        <taxon>Rhizophoraceae</taxon>
        <taxon>Rhizophora</taxon>
    </lineage>
</organism>
<name>A0A2P2NEW6_RHIMU</name>
<protein>
    <submittedName>
        <fullName evidence="1">Uncharacterized protein</fullName>
    </submittedName>
</protein>
<sequence length="18" mass="2058">MITLDRCLPQCQILNPKA</sequence>
<reference evidence="1" key="1">
    <citation type="submission" date="2018-02" db="EMBL/GenBank/DDBJ databases">
        <title>Rhizophora mucronata_Transcriptome.</title>
        <authorList>
            <person name="Meera S.P."/>
            <person name="Sreeshan A."/>
            <person name="Augustine A."/>
        </authorList>
    </citation>
    <scope>NUCLEOTIDE SEQUENCE</scope>
    <source>
        <tissue evidence="1">Leaf</tissue>
    </source>
</reference>
<evidence type="ECO:0000313" key="1">
    <source>
        <dbReference type="EMBL" id="MBX41035.1"/>
    </source>
</evidence>